<feature type="signal peptide" evidence="13">
    <location>
        <begin position="1"/>
        <end position="26"/>
    </location>
</feature>
<evidence type="ECO:0000256" key="2">
    <source>
        <dbReference type="ARBA" id="ARBA00004271"/>
    </source>
</evidence>
<dbReference type="FunFam" id="2.60.120.10:FF:000098">
    <property type="entry name" value="Germin-like protein 9-3"/>
    <property type="match status" value="1"/>
</dbReference>
<dbReference type="PANTHER" id="PTHR31238">
    <property type="entry name" value="GERMIN-LIKE PROTEIN SUBFAMILY 3 MEMBER 3"/>
    <property type="match status" value="1"/>
</dbReference>
<feature type="binding site" evidence="12">
    <location>
        <position position="102"/>
    </location>
    <ligand>
        <name>Mn(2+)</name>
        <dbReference type="ChEBI" id="CHEBI:29035"/>
    </ligand>
</feature>
<feature type="binding site" evidence="12">
    <location>
        <position position="148"/>
    </location>
    <ligand>
        <name>Mn(2+)</name>
        <dbReference type="ChEBI" id="CHEBI:29035"/>
    </ligand>
</feature>
<comment type="subunit">
    <text evidence="4">Oligomer (believed to be a pentamer but probably hexamer).</text>
</comment>
<organism evidence="15 16">
    <name type="scientific">Ananas comosus</name>
    <name type="common">Pineapple</name>
    <name type="synonym">Ananas ananas</name>
    <dbReference type="NCBI Taxonomy" id="4615"/>
    <lineage>
        <taxon>Eukaryota</taxon>
        <taxon>Viridiplantae</taxon>
        <taxon>Streptophyta</taxon>
        <taxon>Embryophyta</taxon>
        <taxon>Tracheophyta</taxon>
        <taxon>Spermatophyta</taxon>
        <taxon>Magnoliopsida</taxon>
        <taxon>Liliopsida</taxon>
        <taxon>Poales</taxon>
        <taxon>Bromeliaceae</taxon>
        <taxon>Bromelioideae</taxon>
        <taxon>Ananas</taxon>
    </lineage>
</organism>
<keyword evidence="7 11" id="KW-0479">Metal-binding</keyword>
<comment type="similarity">
    <text evidence="3 13">Belongs to the germin family.</text>
</comment>
<feature type="domain" description="Cupin type-1" evidence="14">
    <location>
        <begin position="54"/>
        <end position="200"/>
    </location>
</feature>
<feature type="binding site" evidence="11">
    <location>
        <position position="99"/>
    </location>
    <ligand>
        <name>oxalate</name>
        <dbReference type="ChEBI" id="CHEBI:30623"/>
    </ligand>
</feature>
<dbReference type="GO" id="GO:0048046">
    <property type="term" value="C:apoplast"/>
    <property type="evidence" value="ECO:0007669"/>
    <property type="project" value="UniProtKB-SubCell"/>
</dbReference>
<evidence type="ECO:0000313" key="15">
    <source>
        <dbReference type="Proteomes" id="UP000515123"/>
    </source>
</evidence>
<evidence type="ECO:0000256" key="13">
    <source>
        <dbReference type="RuleBase" id="RU366015"/>
    </source>
</evidence>
<dbReference type="InterPro" id="IPR001929">
    <property type="entry name" value="Germin"/>
</dbReference>
<evidence type="ECO:0000256" key="3">
    <source>
        <dbReference type="ARBA" id="ARBA00007456"/>
    </source>
</evidence>
<accession>A0A6P5EW28</accession>
<sequence>MGFNIFSHALLIILLSLSASHVLVLAGDPDITSDFIIPPNLNNSLVNGTFFTFTGLRPLLTLPPPTNFTVSKVTMAEFPALNGQSVSFAVLMYPPGSVNPPHTHPRSAELLFLVEGYLEVGFVDTTNKLYTQKMQPGDMFVFPKGLVHFQYCTGPKPAVAFSAFGSASAGLVSVPGSVFTSNIDDGILAKSFKADVGTIQKLKEGLAANKC</sequence>
<dbReference type="Proteomes" id="UP000515123">
    <property type="component" value="Linkage group 5"/>
</dbReference>
<evidence type="ECO:0000256" key="12">
    <source>
        <dbReference type="PIRSR" id="PIRSR601929-2"/>
    </source>
</evidence>
<dbReference type="InterPro" id="IPR014710">
    <property type="entry name" value="RmlC-like_jellyroll"/>
</dbReference>
<dbReference type="Gene3D" id="2.60.120.10">
    <property type="entry name" value="Jelly Rolls"/>
    <property type="match status" value="1"/>
</dbReference>
<keyword evidence="10 11" id="KW-0464">Manganese</keyword>
<comment type="function">
    <text evidence="1">May play a role in plant defense. Probably has no oxalate oxidase activity even if the active site is conserved.</text>
</comment>
<name>A0A6P5EW28_ANACO</name>
<evidence type="ECO:0000256" key="9">
    <source>
        <dbReference type="ARBA" id="ARBA00023180"/>
    </source>
</evidence>
<dbReference type="PRINTS" id="PR00325">
    <property type="entry name" value="GERMIN"/>
</dbReference>
<reference evidence="16" key="2">
    <citation type="submission" date="2025-08" db="UniProtKB">
        <authorList>
            <consortium name="RefSeq"/>
        </authorList>
    </citation>
    <scope>IDENTIFICATION</scope>
    <source>
        <tissue evidence="16">Leaf</tissue>
    </source>
</reference>
<evidence type="ECO:0000313" key="16">
    <source>
        <dbReference type="RefSeq" id="XP_020087789.1"/>
    </source>
</evidence>
<keyword evidence="8 13" id="KW-0732">Signal</keyword>
<evidence type="ECO:0000256" key="4">
    <source>
        <dbReference type="ARBA" id="ARBA00011268"/>
    </source>
</evidence>
<dbReference type="CDD" id="cd02241">
    <property type="entry name" value="cupin_OxOx"/>
    <property type="match status" value="1"/>
</dbReference>
<dbReference type="GeneID" id="109709850"/>
<dbReference type="Pfam" id="PF00190">
    <property type="entry name" value="Cupin_1"/>
    <property type="match status" value="1"/>
</dbReference>
<dbReference type="GO" id="GO:0030145">
    <property type="term" value="F:manganese ion binding"/>
    <property type="evidence" value="ECO:0007669"/>
    <property type="project" value="UniProtKB-UniRule"/>
</dbReference>
<feature type="binding site" evidence="11">
    <location>
        <position position="104"/>
    </location>
    <ligand>
        <name>oxalate</name>
        <dbReference type="ChEBI" id="CHEBI:30623"/>
    </ligand>
</feature>
<evidence type="ECO:0000256" key="6">
    <source>
        <dbReference type="ARBA" id="ARBA00022525"/>
    </source>
</evidence>
<dbReference type="InterPro" id="IPR011051">
    <property type="entry name" value="RmlC_Cupin_sf"/>
</dbReference>
<evidence type="ECO:0000256" key="11">
    <source>
        <dbReference type="PIRSR" id="PIRSR601929-1"/>
    </source>
</evidence>
<keyword evidence="9" id="KW-0325">Glycoprotein</keyword>
<gene>
    <name evidence="16" type="primary">LOC109709850</name>
</gene>
<evidence type="ECO:0000256" key="5">
    <source>
        <dbReference type="ARBA" id="ARBA00022523"/>
    </source>
</evidence>
<feature type="binding site" evidence="12">
    <location>
        <position position="109"/>
    </location>
    <ligand>
        <name>Mn(2+)</name>
        <dbReference type="ChEBI" id="CHEBI:29035"/>
    </ligand>
</feature>
<keyword evidence="6 13" id="KW-0964">Secreted</keyword>
<dbReference type="InterPro" id="IPR006045">
    <property type="entry name" value="Cupin_1"/>
</dbReference>
<reference evidence="15" key="1">
    <citation type="journal article" date="2015" name="Nat. Genet.">
        <title>The pineapple genome and the evolution of CAM photosynthesis.</title>
        <authorList>
            <person name="Ming R."/>
            <person name="VanBuren R."/>
            <person name="Wai C.M."/>
            <person name="Tang H."/>
            <person name="Schatz M.C."/>
            <person name="Bowers J.E."/>
            <person name="Lyons E."/>
            <person name="Wang M.L."/>
            <person name="Chen J."/>
            <person name="Biggers E."/>
            <person name="Zhang J."/>
            <person name="Huang L."/>
            <person name="Zhang L."/>
            <person name="Miao W."/>
            <person name="Zhang J."/>
            <person name="Ye Z."/>
            <person name="Miao C."/>
            <person name="Lin Z."/>
            <person name="Wang H."/>
            <person name="Zhou H."/>
            <person name="Yim W.C."/>
            <person name="Priest H.D."/>
            <person name="Zheng C."/>
            <person name="Woodhouse M."/>
            <person name="Edger P.P."/>
            <person name="Guyot R."/>
            <person name="Guo H.B."/>
            <person name="Guo H."/>
            <person name="Zheng G."/>
            <person name="Singh R."/>
            <person name="Sharma A."/>
            <person name="Min X."/>
            <person name="Zheng Y."/>
            <person name="Lee H."/>
            <person name="Gurtowski J."/>
            <person name="Sedlazeck F.J."/>
            <person name="Harkess A."/>
            <person name="McKain M.R."/>
            <person name="Liao Z."/>
            <person name="Fang J."/>
            <person name="Liu J."/>
            <person name="Zhang X."/>
            <person name="Zhang Q."/>
            <person name="Hu W."/>
            <person name="Qin Y."/>
            <person name="Wang K."/>
            <person name="Chen L.Y."/>
            <person name="Shirley N."/>
            <person name="Lin Y.R."/>
            <person name="Liu L.Y."/>
            <person name="Hernandez A.G."/>
            <person name="Wright C.L."/>
            <person name="Bulone V."/>
            <person name="Tuskan G.A."/>
            <person name="Heath K."/>
            <person name="Zee F."/>
            <person name="Moore P.H."/>
            <person name="Sunkar R."/>
            <person name="Leebens-Mack J.H."/>
            <person name="Mockler T."/>
            <person name="Bennetzen J.L."/>
            <person name="Freeling M."/>
            <person name="Sankoff D."/>
            <person name="Paterson A.H."/>
            <person name="Zhu X."/>
            <person name="Yang X."/>
            <person name="Smith J.A."/>
            <person name="Cushman J.C."/>
            <person name="Paull R.E."/>
            <person name="Yu Q."/>
        </authorList>
    </citation>
    <scope>NUCLEOTIDE SEQUENCE [LARGE SCALE GENOMIC DNA]</scope>
    <source>
        <strain evidence="15">cv. F153</strain>
    </source>
</reference>
<evidence type="ECO:0000256" key="7">
    <source>
        <dbReference type="ARBA" id="ARBA00022723"/>
    </source>
</evidence>
<keyword evidence="15" id="KW-1185">Reference proteome</keyword>
<evidence type="ECO:0000259" key="14">
    <source>
        <dbReference type="SMART" id="SM00835"/>
    </source>
</evidence>
<dbReference type="SMART" id="SM00835">
    <property type="entry name" value="Cupin_1"/>
    <property type="match status" value="1"/>
</dbReference>
<dbReference type="AlphaFoldDB" id="A0A6P5EW28"/>
<evidence type="ECO:0000256" key="10">
    <source>
        <dbReference type="ARBA" id="ARBA00023211"/>
    </source>
</evidence>
<dbReference type="OrthoDB" id="1546383at2759"/>
<feature type="chain" id="PRO_5028516953" description="Germin-like protein" evidence="13">
    <location>
        <begin position="27"/>
        <end position="211"/>
    </location>
</feature>
<proteinExistence type="inferred from homology"/>
<feature type="binding site" evidence="11">
    <location>
        <position position="109"/>
    </location>
    <ligand>
        <name>oxalate</name>
        <dbReference type="ChEBI" id="CHEBI:30623"/>
    </ligand>
</feature>
<feature type="binding site" evidence="12">
    <location>
        <position position="104"/>
    </location>
    <ligand>
        <name>Mn(2+)</name>
        <dbReference type="ChEBI" id="CHEBI:29035"/>
    </ligand>
</feature>
<dbReference type="RefSeq" id="XP_020087789.1">
    <property type="nucleotide sequence ID" value="XM_020232200.1"/>
</dbReference>
<dbReference type="SUPFAM" id="SSF51182">
    <property type="entry name" value="RmlC-like cupins"/>
    <property type="match status" value="1"/>
</dbReference>
<evidence type="ECO:0000256" key="1">
    <source>
        <dbReference type="ARBA" id="ARBA00003629"/>
    </source>
</evidence>
<comment type="subcellular location">
    <subcellularLocation>
        <location evidence="2 13">Secreted</location>
        <location evidence="2 13">Extracellular space</location>
        <location evidence="2 13">Apoplast</location>
    </subcellularLocation>
</comment>
<protein>
    <recommendedName>
        <fullName evidence="13">Germin-like protein</fullName>
    </recommendedName>
</protein>
<evidence type="ECO:0000256" key="8">
    <source>
        <dbReference type="ARBA" id="ARBA00022729"/>
    </source>
</evidence>
<keyword evidence="5 13" id="KW-0052">Apoplast</keyword>